<organism evidence="1 2">
    <name type="scientific">Lupinus luteus</name>
    <name type="common">European yellow lupine</name>
    <dbReference type="NCBI Taxonomy" id="3873"/>
    <lineage>
        <taxon>Eukaryota</taxon>
        <taxon>Viridiplantae</taxon>
        <taxon>Streptophyta</taxon>
        <taxon>Embryophyta</taxon>
        <taxon>Tracheophyta</taxon>
        <taxon>Spermatophyta</taxon>
        <taxon>Magnoliopsida</taxon>
        <taxon>eudicotyledons</taxon>
        <taxon>Gunneridae</taxon>
        <taxon>Pentapetalae</taxon>
        <taxon>rosids</taxon>
        <taxon>fabids</taxon>
        <taxon>Fabales</taxon>
        <taxon>Fabaceae</taxon>
        <taxon>Papilionoideae</taxon>
        <taxon>50 kb inversion clade</taxon>
        <taxon>genistoids sensu lato</taxon>
        <taxon>core genistoids</taxon>
        <taxon>Genisteae</taxon>
        <taxon>Lupinus</taxon>
    </lineage>
</organism>
<evidence type="ECO:0000313" key="1">
    <source>
        <dbReference type="EMBL" id="CAL0318855.1"/>
    </source>
</evidence>
<protein>
    <submittedName>
        <fullName evidence="1">Uncharacterized protein</fullName>
    </submittedName>
</protein>
<proteinExistence type="predicted"/>
<dbReference type="EMBL" id="CAXHTB010000013">
    <property type="protein sequence ID" value="CAL0318855.1"/>
    <property type="molecule type" value="Genomic_DNA"/>
</dbReference>
<dbReference type="Proteomes" id="UP001497480">
    <property type="component" value="Unassembled WGS sequence"/>
</dbReference>
<accession>A0AAV1XC96</accession>
<keyword evidence="2" id="KW-1185">Reference proteome</keyword>
<reference evidence="1 2" key="1">
    <citation type="submission" date="2024-03" db="EMBL/GenBank/DDBJ databases">
        <authorList>
            <person name="Martinez-Hernandez J."/>
        </authorList>
    </citation>
    <scope>NUCLEOTIDE SEQUENCE [LARGE SCALE GENOMIC DNA]</scope>
</reference>
<evidence type="ECO:0000313" key="2">
    <source>
        <dbReference type="Proteomes" id="UP001497480"/>
    </source>
</evidence>
<dbReference type="AlphaFoldDB" id="A0AAV1XC96"/>
<name>A0AAV1XC96_LUPLU</name>
<sequence length="113" mass="13774">MEHGEGSHGRGKWRKISNEEITAMTWNTMNNIMRVNDRLHLHKDTQCFFHDMNSKGYEWLMPGWVAEERHSMTQTRKKIRVYRYYYNPMGRYYKSKKLVVQEWEKCGLILIDK</sequence>
<gene>
    <name evidence="1" type="ORF">LLUT_LOCUS19915</name>
</gene>
<comment type="caution">
    <text evidence="1">The sequence shown here is derived from an EMBL/GenBank/DDBJ whole genome shotgun (WGS) entry which is preliminary data.</text>
</comment>